<reference evidence="1 2" key="1">
    <citation type="journal article" date="2017" name="Nat. Commun.">
        <title>Genome assembly with in vitro proximity ligation data and whole-genome triplication in lettuce.</title>
        <authorList>
            <person name="Reyes-Chin-Wo S."/>
            <person name="Wang Z."/>
            <person name="Yang X."/>
            <person name="Kozik A."/>
            <person name="Arikit S."/>
            <person name="Song C."/>
            <person name="Xia L."/>
            <person name="Froenicke L."/>
            <person name="Lavelle D.O."/>
            <person name="Truco M.J."/>
            <person name="Xia R."/>
            <person name="Zhu S."/>
            <person name="Xu C."/>
            <person name="Xu H."/>
            <person name="Xu X."/>
            <person name="Cox K."/>
            <person name="Korf I."/>
            <person name="Meyers B.C."/>
            <person name="Michelmore R.W."/>
        </authorList>
    </citation>
    <scope>NUCLEOTIDE SEQUENCE [LARGE SCALE GENOMIC DNA]</scope>
    <source>
        <strain evidence="2">cv. Salinas</strain>
        <tissue evidence="1">Seedlings</tissue>
    </source>
</reference>
<dbReference type="EMBL" id="NBSK02000003">
    <property type="protein sequence ID" value="KAJ0217836.1"/>
    <property type="molecule type" value="Genomic_DNA"/>
</dbReference>
<organism evidence="1 2">
    <name type="scientific">Lactuca sativa</name>
    <name type="common">Garden lettuce</name>
    <dbReference type="NCBI Taxonomy" id="4236"/>
    <lineage>
        <taxon>Eukaryota</taxon>
        <taxon>Viridiplantae</taxon>
        <taxon>Streptophyta</taxon>
        <taxon>Embryophyta</taxon>
        <taxon>Tracheophyta</taxon>
        <taxon>Spermatophyta</taxon>
        <taxon>Magnoliopsida</taxon>
        <taxon>eudicotyledons</taxon>
        <taxon>Gunneridae</taxon>
        <taxon>Pentapetalae</taxon>
        <taxon>asterids</taxon>
        <taxon>campanulids</taxon>
        <taxon>Asterales</taxon>
        <taxon>Asteraceae</taxon>
        <taxon>Cichorioideae</taxon>
        <taxon>Cichorieae</taxon>
        <taxon>Lactucinae</taxon>
        <taxon>Lactuca</taxon>
    </lineage>
</organism>
<evidence type="ECO:0000313" key="2">
    <source>
        <dbReference type="Proteomes" id="UP000235145"/>
    </source>
</evidence>
<name>A0A9R1XLR5_LACSA</name>
<sequence>MPQIYIKTVPLNQSVTSPFATGYIVKPVSSVNTMSTLRHPPPSHASTSLDIGNRNLNVKLHFGEALSLSEARVFQEGLEMGSSDDGYDDPFAGIYEPFLG</sequence>
<accession>A0A9R1XLR5</accession>
<comment type="caution">
    <text evidence="1">The sequence shown here is derived from an EMBL/GenBank/DDBJ whole genome shotgun (WGS) entry which is preliminary data.</text>
</comment>
<dbReference type="AlphaFoldDB" id="A0A9R1XLR5"/>
<dbReference type="Proteomes" id="UP000235145">
    <property type="component" value="Unassembled WGS sequence"/>
</dbReference>
<gene>
    <name evidence="1" type="ORF">LSAT_V11C300142100</name>
</gene>
<protein>
    <submittedName>
        <fullName evidence="1">Uncharacterized protein</fullName>
    </submittedName>
</protein>
<evidence type="ECO:0000313" key="1">
    <source>
        <dbReference type="EMBL" id="KAJ0217836.1"/>
    </source>
</evidence>
<keyword evidence="2" id="KW-1185">Reference proteome</keyword>
<proteinExistence type="predicted"/>